<dbReference type="InterPro" id="IPR011016">
    <property type="entry name" value="Znf_RING-CH"/>
</dbReference>
<evidence type="ECO:0000256" key="2">
    <source>
        <dbReference type="ARBA" id="ARBA00022771"/>
    </source>
</evidence>
<dbReference type="RefSeq" id="XP_005777561.1">
    <property type="nucleotide sequence ID" value="XM_005777504.1"/>
</dbReference>
<evidence type="ECO:0000313" key="7">
    <source>
        <dbReference type="Proteomes" id="UP000013827"/>
    </source>
</evidence>
<dbReference type="EnsemblProtists" id="EOD25132">
    <property type="protein sequence ID" value="EOD25132"/>
    <property type="gene ID" value="EMIHUDRAFT_206253"/>
</dbReference>
<dbReference type="KEGG" id="ehx:EMIHUDRAFT_206253"/>
<dbReference type="AlphaFoldDB" id="A0A0D3JNP7"/>
<dbReference type="SMART" id="SM00184">
    <property type="entry name" value="RING"/>
    <property type="match status" value="1"/>
</dbReference>
<dbReference type="PROSITE" id="PS50089">
    <property type="entry name" value="ZF_RING_2"/>
    <property type="match status" value="1"/>
</dbReference>
<keyword evidence="3" id="KW-0862">Zinc</keyword>
<keyword evidence="7" id="KW-1185">Reference proteome</keyword>
<dbReference type="PANTHER" id="PTHR15710:SF243">
    <property type="entry name" value="E3 UBIQUITIN-PROTEIN LIGASE PRAJA-2 ISOFORM X1"/>
    <property type="match status" value="1"/>
</dbReference>
<dbReference type="STRING" id="2903.R1CR49"/>
<dbReference type="GO" id="GO:0061630">
    <property type="term" value="F:ubiquitin protein ligase activity"/>
    <property type="evidence" value="ECO:0007669"/>
    <property type="project" value="TreeGrafter"/>
</dbReference>
<organism evidence="6 7">
    <name type="scientific">Emiliania huxleyi (strain CCMP1516)</name>
    <dbReference type="NCBI Taxonomy" id="280463"/>
    <lineage>
        <taxon>Eukaryota</taxon>
        <taxon>Haptista</taxon>
        <taxon>Haptophyta</taxon>
        <taxon>Prymnesiophyceae</taxon>
        <taxon>Isochrysidales</taxon>
        <taxon>Noelaerhabdaceae</taxon>
        <taxon>Emiliania</taxon>
    </lineage>
</organism>
<dbReference type="PANTHER" id="PTHR15710">
    <property type="entry name" value="E3 UBIQUITIN-PROTEIN LIGASE PRAJA"/>
    <property type="match status" value="1"/>
</dbReference>
<dbReference type="InterPro" id="IPR013083">
    <property type="entry name" value="Znf_RING/FYVE/PHD"/>
</dbReference>
<dbReference type="Proteomes" id="UP000013827">
    <property type="component" value="Unassembled WGS sequence"/>
</dbReference>
<dbReference type="GO" id="GO:0008270">
    <property type="term" value="F:zinc ion binding"/>
    <property type="evidence" value="ECO:0007669"/>
    <property type="project" value="UniProtKB-KW"/>
</dbReference>
<dbReference type="SUPFAM" id="SSF57850">
    <property type="entry name" value="RING/U-box"/>
    <property type="match status" value="1"/>
</dbReference>
<name>A0A0D3JNP7_EMIH1</name>
<dbReference type="InterPro" id="IPR001841">
    <property type="entry name" value="Znf_RING"/>
</dbReference>
<proteinExistence type="predicted"/>
<keyword evidence="2 4" id="KW-0863">Zinc-finger</keyword>
<feature type="domain" description="RING-type" evidence="5">
    <location>
        <begin position="166"/>
        <end position="205"/>
    </location>
</feature>
<accession>A0A0D3JNP7</accession>
<dbReference type="PaxDb" id="2903-EOD25132"/>
<dbReference type="GO" id="GO:0016567">
    <property type="term" value="P:protein ubiquitination"/>
    <property type="evidence" value="ECO:0007669"/>
    <property type="project" value="TreeGrafter"/>
</dbReference>
<dbReference type="eggNOG" id="KOG0800">
    <property type="taxonomic scope" value="Eukaryota"/>
</dbReference>
<evidence type="ECO:0000256" key="1">
    <source>
        <dbReference type="ARBA" id="ARBA00022723"/>
    </source>
</evidence>
<reference evidence="6" key="2">
    <citation type="submission" date="2024-10" db="UniProtKB">
        <authorList>
            <consortium name="EnsemblProtists"/>
        </authorList>
    </citation>
    <scope>IDENTIFICATION</scope>
</reference>
<dbReference type="GeneID" id="17270678"/>
<dbReference type="Pfam" id="PF13639">
    <property type="entry name" value="zf-RING_2"/>
    <property type="match status" value="1"/>
</dbReference>
<protein>
    <recommendedName>
        <fullName evidence="5">RING-type domain-containing protein</fullName>
    </recommendedName>
</protein>
<keyword evidence="1" id="KW-0479">Metal-binding</keyword>
<evidence type="ECO:0000259" key="5">
    <source>
        <dbReference type="PROSITE" id="PS50089"/>
    </source>
</evidence>
<evidence type="ECO:0000256" key="4">
    <source>
        <dbReference type="PROSITE-ProRule" id="PRU00175"/>
    </source>
</evidence>
<evidence type="ECO:0000313" key="6">
    <source>
        <dbReference type="EnsemblProtists" id="EOD25132"/>
    </source>
</evidence>
<dbReference type="Gene3D" id="3.30.40.10">
    <property type="entry name" value="Zinc/RING finger domain, C3HC4 (zinc finger)"/>
    <property type="match status" value="1"/>
</dbReference>
<sequence>MPPVKPLVARPPLSFVEAKRQEFRKGQAPAADPIDPFFMDAPFSKIGTGHEDSTRGQVCAVKVNLCNLLSCGLWKAAWGCNDISKTAYLEPIPHSSSIAPSDYLSHVTTDRADAWRNYLAGIYGSEQVAAFPPSDDHIRFLWNTGDFTRRSDTGCAGGAVCTRGHCPICLEALSDAVLQMPCSHLFHLECLTQWLGTRNSCPVCRHLLPTEDEPMA</sequence>
<dbReference type="SMART" id="SM00744">
    <property type="entry name" value="RINGv"/>
    <property type="match status" value="1"/>
</dbReference>
<evidence type="ECO:0000256" key="3">
    <source>
        <dbReference type="ARBA" id="ARBA00022833"/>
    </source>
</evidence>
<reference evidence="7" key="1">
    <citation type="journal article" date="2013" name="Nature">
        <title>Pan genome of the phytoplankton Emiliania underpins its global distribution.</title>
        <authorList>
            <person name="Read B.A."/>
            <person name="Kegel J."/>
            <person name="Klute M.J."/>
            <person name="Kuo A."/>
            <person name="Lefebvre S.C."/>
            <person name="Maumus F."/>
            <person name="Mayer C."/>
            <person name="Miller J."/>
            <person name="Monier A."/>
            <person name="Salamov A."/>
            <person name="Young J."/>
            <person name="Aguilar M."/>
            <person name="Claverie J.M."/>
            <person name="Frickenhaus S."/>
            <person name="Gonzalez K."/>
            <person name="Herman E.K."/>
            <person name="Lin Y.C."/>
            <person name="Napier J."/>
            <person name="Ogata H."/>
            <person name="Sarno A.F."/>
            <person name="Shmutz J."/>
            <person name="Schroeder D."/>
            <person name="de Vargas C."/>
            <person name="Verret F."/>
            <person name="von Dassow P."/>
            <person name="Valentin K."/>
            <person name="Van de Peer Y."/>
            <person name="Wheeler G."/>
            <person name="Dacks J.B."/>
            <person name="Delwiche C.F."/>
            <person name="Dyhrman S.T."/>
            <person name="Glockner G."/>
            <person name="John U."/>
            <person name="Richards T."/>
            <person name="Worden A.Z."/>
            <person name="Zhang X."/>
            <person name="Grigoriev I.V."/>
            <person name="Allen A.E."/>
            <person name="Bidle K."/>
            <person name="Borodovsky M."/>
            <person name="Bowler C."/>
            <person name="Brownlee C."/>
            <person name="Cock J.M."/>
            <person name="Elias M."/>
            <person name="Gladyshev V.N."/>
            <person name="Groth M."/>
            <person name="Guda C."/>
            <person name="Hadaegh A."/>
            <person name="Iglesias-Rodriguez M.D."/>
            <person name="Jenkins J."/>
            <person name="Jones B.M."/>
            <person name="Lawson T."/>
            <person name="Leese F."/>
            <person name="Lindquist E."/>
            <person name="Lobanov A."/>
            <person name="Lomsadze A."/>
            <person name="Malik S.B."/>
            <person name="Marsh M.E."/>
            <person name="Mackinder L."/>
            <person name="Mock T."/>
            <person name="Mueller-Roeber B."/>
            <person name="Pagarete A."/>
            <person name="Parker M."/>
            <person name="Probert I."/>
            <person name="Quesneville H."/>
            <person name="Raines C."/>
            <person name="Rensing S.A."/>
            <person name="Riano-Pachon D.M."/>
            <person name="Richier S."/>
            <person name="Rokitta S."/>
            <person name="Shiraiwa Y."/>
            <person name="Soanes D.M."/>
            <person name="van der Giezen M."/>
            <person name="Wahlund T.M."/>
            <person name="Williams B."/>
            <person name="Wilson W."/>
            <person name="Wolfe G."/>
            <person name="Wurch L.L."/>
        </authorList>
    </citation>
    <scope>NUCLEOTIDE SEQUENCE</scope>
</reference>
<dbReference type="HOGENOM" id="CLU_1279713_0_0_1"/>
<dbReference type="GO" id="GO:0005737">
    <property type="term" value="C:cytoplasm"/>
    <property type="evidence" value="ECO:0007669"/>
    <property type="project" value="TreeGrafter"/>
</dbReference>